<gene>
    <name evidence="1" type="ORF">FB465_4334</name>
</gene>
<accession>A0A561EUD4</accession>
<dbReference type="OrthoDB" id="3854560at2"/>
<evidence type="ECO:0000313" key="1">
    <source>
        <dbReference type="EMBL" id="TWE19220.1"/>
    </source>
</evidence>
<dbReference type="EMBL" id="VIVR01000001">
    <property type="protein sequence ID" value="TWE19220.1"/>
    <property type="molecule type" value="Genomic_DNA"/>
</dbReference>
<evidence type="ECO:0000313" key="2">
    <source>
        <dbReference type="Proteomes" id="UP000318416"/>
    </source>
</evidence>
<dbReference type="Proteomes" id="UP000318416">
    <property type="component" value="Unassembled WGS sequence"/>
</dbReference>
<dbReference type="AlphaFoldDB" id="A0A561EUD4"/>
<reference evidence="1 2" key="1">
    <citation type="submission" date="2019-06" db="EMBL/GenBank/DDBJ databases">
        <title>Sequencing the genomes of 1000 actinobacteria strains.</title>
        <authorList>
            <person name="Klenk H.-P."/>
        </authorList>
    </citation>
    <scope>NUCLEOTIDE SEQUENCE [LARGE SCALE GENOMIC DNA]</scope>
    <source>
        <strain evidence="1 2">DSM 41649</strain>
    </source>
</reference>
<organism evidence="1 2">
    <name type="scientific">Kitasatospora atroaurantiaca</name>
    <dbReference type="NCBI Taxonomy" id="285545"/>
    <lineage>
        <taxon>Bacteria</taxon>
        <taxon>Bacillati</taxon>
        <taxon>Actinomycetota</taxon>
        <taxon>Actinomycetes</taxon>
        <taxon>Kitasatosporales</taxon>
        <taxon>Streptomycetaceae</taxon>
        <taxon>Kitasatospora</taxon>
    </lineage>
</organism>
<sequence>MVEPKTLLDAVDRLADRFRSMPQSRLLGAVPGHPSRAAAGLELARRLAAAALAAAGEEPHEFPDAGAFAVGDQLAVAGHELAAVGDARALAEALAAVEAVADLTI</sequence>
<proteinExistence type="predicted"/>
<protein>
    <submittedName>
        <fullName evidence="1">Uncharacterized protein</fullName>
    </submittedName>
</protein>
<name>A0A561EUD4_9ACTN</name>
<dbReference type="RefSeq" id="WP_145792859.1">
    <property type="nucleotide sequence ID" value="NZ_BAAABR010000033.1"/>
</dbReference>
<comment type="caution">
    <text evidence="1">The sequence shown here is derived from an EMBL/GenBank/DDBJ whole genome shotgun (WGS) entry which is preliminary data.</text>
</comment>
<keyword evidence="2" id="KW-1185">Reference proteome</keyword>